<keyword evidence="4" id="KW-0804">Transcription</keyword>
<feature type="compositionally biased region" description="Polar residues" evidence="6">
    <location>
        <begin position="82"/>
        <end position="91"/>
    </location>
</feature>
<dbReference type="OrthoDB" id="1928965at2759"/>
<dbReference type="Pfam" id="PF03634">
    <property type="entry name" value="TCP"/>
    <property type="match status" value="1"/>
</dbReference>
<organism evidence="8 9">
    <name type="scientific">Papaver somniferum</name>
    <name type="common">Opium poppy</name>
    <dbReference type="NCBI Taxonomy" id="3469"/>
    <lineage>
        <taxon>Eukaryota</taxon>
        <taxon>Viridiplantae</taxon>
        <taxon>Streptophyta</taxon>
        <taxon>Embryophyta</taxon>
        <taxon>Tracheophyta</taxon>
        <taxon>Spermatophyta</taxon>
        <taxon>Magnoliopsida</taxon>
        <taxon>Ranunculales</taxon>
        <taxon>Papaveraceae</taxon>
        <taxon>Papaveroideae</taxon>
        <taxon>Papaver</taxon>
    </lineage>
</organism>
<dbReference type="Gramene" id="RZC74369">
    <property type="protein sequence ID" value="RZC74369"/>
    <property type="gene ID" value="C5167_049846"/>
</dbReference>
<sequence length="384" mass="41646">MASIQKQEEVDQESIRNNPPLTVSQPPPPPPQTPGDPVTTEQKAQSIQQVISLMKEEQEEVIEDEIHEALPIQQIPPLQKNTQIKKTTTRASTKDRHTKVEGRGRRVRMPATCAARIFQLTRELGHKSDGETIRWLLEHAEPSIIAATGTGTIPAIAMSIGGTLKIPTTSPSSNTVNNKQILVDVGTADQNQIKKRKRPENSEFFDISTTTTDGVSVSSGLAPISRITTSATTGVIGAAQAQPPPPQGFMPMWAFSNPSNTAGTFWMIPPNSAIATGPVVSSLQPQLWSFPSTVTPLVNISTRPISSFITMQPSIIQLHHPVIPPPPTNTIFPNSPVPKSSNKSAMSPASSSTPTITTTTTTQMLREFSLEILDRQELQLMGRK</sequence>
<dbReference type="InterPro" id="IPR017887">
    <property type="entry name" value="TF_TCP_subgr"/>
</dbReference>
<dbReference type="GO" id="GO:0003700">
    <property type="term" value="F:DNA-binding transcription factor activity"/>
    <property type="evidence" value="ECO:0007669"/>
    <property type="project" value="InterPro"/>
</dbReference>
<dbReference type="PROSITE" id="PS51369">
    <property type="entry name" value="TCP"/>
    <property type="match status" value="1"/>
</dbReference>
<evidence type="ECO:0000256" key="6">
    <source>
        <dbReference type="SAM" id="MobiDB-lite"/>
    </source>
</evidence>
<keyword evidence="5" id="KW-0539">Nucleus</keyword>
<feature type="domain" description="TCP" evidence="7">
    <location>
        <begin position="93"/>
        <end position="147"/>
    </location>
</feature>
<evidence type="ECO:0000256" key="1">
    <source>
        <dbReference type="ARBA" id="ARBA00004123"/>
    </source>
</evidence>
<evidence type="ECO:0000256" key="5">
    <source>
        <dbReference type="ARBA" id="ARBA00023242"/>
    </source>
</evidence>
<protein>
    <recommendedName>
        <fullName evidence="7">TCP domain-containing protein</fullName>
    </recommendedName>
</protein>
<feature type="compositionally biased region" description="Pro residues" evidence="6">
    <location>
        <begin position="25"/>
        <end position="34"/>
    </location>
</feature>
<keyword evidence="9" id="KW-1185">Reference proteome</keyword>
<dbReference type="PANTHER" id="PTHR31072:SF1">
    <property type="entry name" value="TRANSCRIPTION FACTOR TCP9"/>
    <property type="match status" value="1"/>
</dbReference>
<accession>A0A4Y7KQX8</accession>
<evidence type="ECO:0000259" key="7">
    <source>
        <dbReference type="PROSITE" id="PS51369"/>
    </source>
</evidence>
<evidence type="ECO:0000256" key="2">
    <source>
        <dbReference type="ARBA" id="ARBA00023015"/>
    </source>
</evidence>
<feature type="compositionally biased region" description="Basic and acidic residues" evidence="6">
    <location>
        <begin position="92"/>
        <end position="104"/>
    </location>
</feature>
<keyword evidence="3" id="KW-0238">DNA-binding</keyword>
<name>A0A4Y7KQX8_PAPSO</name>
<evidence type="ECO:0000313" key="8">
    <source>
        <dbReference type="EMBL" id="RZC74369.1"/>
    </source>
</evidence>
<keyword evidence="2" id="KW-0805">Transcription regulation</keyword>
<feature type="region of interest" description="Disordered" evidence="6">
    <location>
        <begin position="1"/>
        <end position="44"/>
    </location>
</feature>
<comment type="subcellular location">
    <subcellularLocation>
        <location evidence="1">Nucleus</location>
    </subcellularLocation>
</comment>
<dbReference type="GO" id="GO:0005634">
    <property type="term" value="C:nucleus"/>
    <property type="evidence" value="ECO:0007669"/>
    <property type="project" value="UniProtKB-SubCell"/>
</dbReference>
<gene>
    <name evidence="8" type="ORF">C5167_049846</name>
</gene>
<feature type="region of interest" description="Disordered" evidence="6">
    <location>
        <begin position="331"/>
        <end position="357"/>
    </location>
</feature>
<dbReference type="InterPro" id="IPR005333">
    <property type="entry name" value="Transcription_factor_TCP"/>
</dbReference>
<proteinExistence type="predicted"/>
<feature type="region of interest" description="Disordered" evidence="6">
    <location>
        <begin position="82"/>
        <end position="104"/>
    </location>
</feature>
<dbReference type="PANTHER" id="PTHR31072">
    <property type="entry name" value="TRANSCRIPTION FACTOR TCP4-RELATED"/>
    <property type="match status" value="1"/>
</dbReference>
<evidence type="ECO:0000256" key="3">
    <source>
        <dbReference type="ARBA" id="ARBA00023125"/>
    </source>
</evidence>
<reference evidence="8 9" key="1">
    <citation type="journal article" date="2018" name="Science">
        <title>The opium poppy genome and morphinan production.</title>
        <authorList>
            <person name="Guo L."/>
            <person name="Winzer T."/>
            <person name="Yang X."/>
            <person name="Li Y."/>
            <person name="Ning Z."/>
            <person name="He Z."/>
            <person name="Teodor R."/>
            <person name="Lu Y."/>
            <person name="Bowser T.A."/>
            <person name="Graham I.A."/>
            <person name="Ye K."/>
        </authorList>
    </citation>
    <scope>NUCLEOTIDE SEQUENCE [LARGE SCALE GENOMIC DNA]</scope>
    <source>
        <strain evidence="9">cv. HN1</strain>
        <tissue evidence="8">Leaves</tissue>
    </source>
</reference>
<dbReference type="AlphaFoldDB" id="A0A4Y7KQX8"/>
<dbReference type="Proteomes" id="UP000316621">
    <property type="component" value="Chromosome 8"/>
</dbReference>
<evidence type="ECO:0000313" key="9">
    <source>
        <dbReference type="Proteomes" id="UP000316621"/>
    </source>
</evidence>
<dbReference type="OMA" id="HIFTFPT"/>
<evidence type="ECO:0000256" key="4">
    <source>
        <dbReference type="ARBA" id="ARBA00023163"/>
    </source>
</evidence>
<dbReference type="GO" id="GO:0043565">
    <property type="term" value="F:sequence-specific DNA binding"/>
    <property type="evidence" value="ECO:0007669"/>
    <property type="project" value="TreeGrafter"/>
</dbReference>
<dbReference type="EMBL" id="CM010722">
    <property type="protein sequence ID" value="RZC74369.1"/>
    <property type="molecule type" value="Genomic_DNA"/>
</dbReference>